<evidence type="ECO:0000256" key="3">
    <source>
        <dbReference type="ARBA" id="ARBA00022630"/>
    </source>
</evidence>
<evidence type="ECO:0000256" key="4">
    <source>
        <dbReference type="ARBA" id="ARBA00022827"/>
    </source>
</evidence>
<sequence length="550" mass="60908">MNRKSAVSLLKSEQFDLCIIGGGASGTGCALDAALRGYKVALIDQEDFAGQTSSRSTKLIHGGVRYLDQAFKKLDLGQLKQVRHGLQERHIVLSNAPHLARPLPLLTPVNSWLEGLYFTIGLRLYDQFAVNDSLPKSKWLNKKEVLQKMPTLNKRKLHSAVQYYDGQLDDARYCLALAQSAADAGAVAANYVQVQAFQKDLDGKLQQVVARDMLTEEDIVIHAAKVINCTGPFADSIRQMANPSLAKRLRPSKGVHISLPAAVLNSSCAMLIPKTSDGRVVFAIPFEGVTMLGTTDTEYTHLDQEPLLTESEKKYLADTLSPYLEKPVSLADIQAGFGGLRPLLSAQEAKSTKTLVRDHEVEVDSDSGLVSLLGGKWTTYRLMAKDAIDEVDRQLGHPRACTTERHILKGGNGYSYEIWEDISTNYGLEPSVAQHLAQKYGMLGPEVAQLAVSRPEWKERIHPEYPFILAEIPYCVRHEMVVNIRDYLARRTRLELLDWNACLQVASQVGQLIGEELDWSPALLTRNVDSYRELIKGFIKEAGLAGPSEI</sequence>
<dbReference type="EMBL" id="QGDT01000004">
    <property type="protein sequence ID" value="PWJ58549.1"/>
    <property type="molecule type" value="Genomic_DNA"/>
</dbReference>
<dbReference type="OrthoDB" id="9766796at2"/>
<dbReference type="RefSeq" id="WP_109674379.1">
    <property type="nucleotide sequence ID" value="NZ_QGDT01000004.1"/>
</dbReference>
<dbReference type="PROSITE" id="PS00977">
    <property type="entry name" value="FAD_G3PDH_1"/>
    <property type="match status" value="1"/>
</dbReference>
<dbReference type="Proteomes" id="UP000245880">
    <property type="component" value="Unassembled WGS sequence"/>
</dbReference>
<evidence type="ECO:0000256" key="5">
    <source>
        <dbReference type="ARBA" id="ARBA00023002"/>
    </source>
</evidence>
<dbReference type="GO" id="GO:0004368">
    <property type="term" value="F:glycerol-3-phosphate dehydrogenase (quinone) activity"/>
    <property type="evidence" value="ECO:0007669"/>
    <property type="project" value="UniProtKB-EC"/>
</dbReference>
<dbReference type="PANTHER" id="PTHR11985:SF15">
    <property type="entry name" value="GLYCEROL-3-PHOSPHATE DEHYDROGENASE, MITOCHONDRIAL"/>
    <property type="match status" value="1"/>
</dbReference>
<feature type="domain" description="Alpha-glycerophosphate oxidase C-terminal" evidence="8">
    <location>
        <begin position="401"/>
        <end position="522"/>
    </location>
</feature>
<keyword evidence="5 6" id="KW-0560">Oxidoreductase</keyword>
<evidence type="ECO:0000259" key="7">
    <source>
        <dbReference type="Pfam" id="PF01266"/>
    </source>
</evidence>
<organism evidence="9 10">
    <name type="scientific">Dyadobacter jejuensis</name>
    <dbReference type="NCBI Taxonomy" id="1082580"/>
    <lineage>
        <taxon>Bacteria</taxon>
        <taxon>Pseudomonadati</taxon>
        <taxon>Bacteroidota</taxon>
        <taxon>Cytophagia</taxon>
        <taxon>Cytophagales</taxon>
        <taxon>Spirosomataceae</taxon>
        <taxon>Dyadobacter</taxon>
    </lineage>
</organism>
<comment type="similarity">
    <text evidence="2 6">Belongs to the FAD-dependent glycerol-3-phosphate dehydrogenase family.</text>
</comment>
<evidence type="ECO:0000256" key="1">
    <source>
        <dbReference type="ARBA" id="ARBA00001974"/>
    </source>
</evidence>
<dbReference type="Pfam" id="PF01266">
    <property type="entry name" value="DAO"/>
    <property type="match status" value="1"/>
</dbReference>
<proteinExistence type="inferred from homology"/>
<evidence type="ECO:0000256" key="6">
    <source>
        <dbReference type="RuleBase" id="RU361217"/>
    </source>
</evidence>
<dbReference type="InterPro" id="IPR038299">
    <property type="entry name" value="DAO_C_sf"/>
</dbReference>
<dbReference type="SUPFAM" id="SSF51905">
    <property type="entry name" value="FAD/NAD(P)-binding domain"/>
    <property type="match status" value="1"/>
</dbReference>
<dbReference type="PROSITE" id="PS51257">
    <property type="entry name" value="PROKAR_LIPOPROTEIN"/>
    <property type="match status" value="1"/>
</dbReference>
<dbReference type="GO" id="GO:0006072">
    <property type="term" value="P:glycerol-3-phosphate metabolic process"/>
    <property type="evidence" value="ECO:0007669"/>
    <property type="project" value="UniProtKB-UniRule"/>
</dbReference>
<gene>
    <name evidence="9" type="ORF">CLV98_104409</name>
</gene>
<dbReference type="Gene3D" id="1.10.8.870">
    <property type="entry name" value="Alpha-glycerophosphate oxidase, cap domain"/>
    <property type="match status" value="1"/>
</dbReference>
<name>A0A316AMM9_9BACT</name>
<dbReference type="InterPro" id="IPR006076">
    <property type="entry name" value="FAD-dep_OxRdtase"/>
</dbReference>
<dbReference type="Gene3D" id="3.30.9.10">
    <property type="entry name" value="D-Amino Acid Oxidase, subunit A, domain 2"/>
    <property type="match status" value="1"/>
</dbReference>
<keyword evidence="10" id="KW-1185">Reference proteome</keyword>
<protein>
    <recommendedName>
        <fullName evidence="6">Glycerol-3-phosphate dehydrogenase</fullName>
        <ecNumber evidence="6">1.1.5.3</ecNumber>
    </recommendedName>
</protein>
<evidence type="ECO:0000313" key="9">
    <source>
        <dbReference type="EMBL" id="PWJ58549.1"/>
    </source>
</evidence>
<dbReference type="AlphaFoldDB" id="A0A316AMM9"/>
<comment type="caution">
    <text evidence="9">The sequence shown here is derived from an EMBL/GenBank/DDBJ whole genome shotgun (WGS) entry which is preliminary data.</text>
</comment>
<dbReference type="InterPro" id="IPR036188">
    <property type="entry name" value="FAD/NAD-bd_sf"/>
</dbReference>
<accession>A0A316AMM9</accession>
<evidence type="ECO:0000313" key="10">
    <source>
        <dbReference type="Proteomes" id="UP000245880"/>
    </source>
</evidence>
<dbReference type="Gene3D" id="3.50.50.60">
    <property type="entry name" value="FAD/NAD(P)-binding domain"/>
    <property type="match status" value="1"/>
</dbReference>
<keyword evidence="3 6" id="KW-0285">Flavoprotein</keyword>
<dbReference type="Pfam" id="PF16901">
    <property type="entry name" value="DAO_C"/>
    <property type="match status" value="1"/>
</dbReference>
<dbReference type="InterPro" id="IPR031656">
    <property type="entry name" value="DAO_C"/>
</dbReference>
<comment type="catalytic activity">
    <reaction evidence="6">
        <text>a quinone + sn-glycerol 3-phosphate = dihydroxyacetone phosphate + a quinol</text>
        <dbReference type="Rhea" id="RHEA:18977"/>
        <dbReference type="ChEBI" id="CHEBI:24646"/>
        <dbReference type="ChEBI" id="CHEBI:57597"/>
        <dbReference type="ChEBI" id="CHEBI:57642"/>
        <dbReference type="ChEBI" id="CHEBI:132124"/>
        <dbReference type="EC" id="1.1.5.3"/>
    </reaction>
</comment>
<comment type="cofactor">
    <cofactor evidence="1 6">
        <name>FAD</name>
        <dbReference type="ChEBI" id="CHEBI:57692"/>
    </cofactor>
</comment>
<evidence type="ECO:0000259" key="8">
    <source>
        <dbReference type="Pfam" id="PF16901"/>
    </source>
</evidence>
<dbReference type="GO" id="GO:0009331">
    <property type="term" value="C:glycerol-3-phosphate dehydrogenase (FAD) complex"/>
    <property type="evidence" value="ECO:0007669"/>
    <property type="project" value="UniProtKB-UniRule"/>
</dbReference>
<dbReference type="EC" id="1.1.5.3" evidence="6"/>
<dbReference type="PANTHER" id="PTHR11985">
    <property type="entry name" value="GLYCEROL-3-PHOSPHATE DEHYDROGENASE"/>
    <property type="match status" value="1"/>
</dbReference>
<evidence type="ECO:0000256" key="2">
    <source>
        <dbReference type="ARBA" id="ARBA00007330"/>
    </source>
</evidence>
<dbReference type="PRINTS" id="PR01001">
    <property type="entry name" value="FADG3PDH"/>
</dbReference>
<keyword evidence="4" id="KW-0274">FAD</keyword>
<feature type="domain" description="FAD dependent oxidoreductase" evidence="7">
    <location>
        <begin position="16"/>
        <end position="346"/>
    </location>
</feature>
<reference evidence="9 10" key="1">
    <citation type="submission" date="2018-03" db="EMBL/GenBank/DDBJ databases">
        <title>Genomic Encyclopedia of Archaeal and Bacterial Type Strains, Phase II (KMG-II): from individual species to whole genera.</title>
        <authorList>
            <person name="Goeker M."/>
        </authorList>
    </citation>
    <scope>NUCLEOTIDE SEQUENCE [LARGE SCALE GENOMIC DNA]</scope>
    <source>
        <strain evidence="9 10">DSM 100346</strain>
    </source>
</reference>
<dbReference type="InterPro" id="IPR000447">
    <property type="entry name" value="G3P_DH_FAD-dep"/>
</dbReference>
<dbReference type="PROSITE" id="PS00978">
    <property type="entry name" value="FAD_G3PDH_2"/>
    <property type="match status" value="1"/>
</dbReference>